<dbReference type="InterPro" id="IPR040321">
    <property type="entry name" value="SCD2-like"/>
</dbReference>
<organism evidence="1 2">
    <name type="scientific">Canna indica</name>
    <name type="common">Indian-shot</name>
    <dbReference type="NCBI Taxonomy" id="4628"/>
    <lineage>
        <taxon>Eukaryota</taxon>
        <taxon>Viridiplantae</taxon>
        <taxon>Streptophyta</taxon>
        <taxon>Embryophyta</taxon>
        <taxon>Tracheophyta</taxon>
        <taxon>Spermatophyta</taxon>
        <taxon>Magnoliopsida</taxon>
        <taxon>Liliopsida</taxon>
        <taxon>Zingiberales</taxon>
        <taxon>Cannaceae</taxon>
        <taxon>Canna</taxon>
    </lineage>
</organism>
<keyword evidence="2" id="KW-1185">Reference proteome</keyword>
<evidence type="ECO:0000313" key="1">
    <source>
        <dbReference type="EMBL" id="WOK93398.1"/>
    </source>
</evidence>
<dbReference type="PANTHER" id="PTHR31762:SF4">
    <property type="entry name" value="COILED-COIL DOMAIN-CONTAINING PROTEIN SCD2"/>
    <property type="match status" value="1"/>
</dbReference>
<evidence type="ECO:0000313" key="2">
    <source>
        <dbReference type="Proteomes" id="UP001327560"/>
    </source>
</evidence>
<dbReference type="AlphaFoldDB" id="A0AAQ3PZM0"/>
<protein>
    <submittedName>
        <fullName evidence="1">Uncharacterized protein</fullName>
    </submittedName>
</protein>
<accession>A0AAQ3PZM0</accession>
<dbReference type="PANTHER" id="PTHR31762">
    <property type="entry name" value="FAS-BINDING FACTOR-LIKE PROTEIN"/>
    <property type="match status" value="1"/>
</dbReference>
<sequence length="108" mass="12111">MLAVEKGLRELASLKVEDVVVLVLAQHRRPSLLRLSDTDLRSPGDPKFMDGSELSQEEAEDVLFKQLPFLTSHSPLLLCIYPVVLPFGCSSLLNFLSSFVLNLFTFNF</sequence>
<proteinExistence type="predicted"/>
<dbReference type="GO" id="GO:0000911">
    <property type="term" value="P:cytokinesis by cell plate formation"/>
    <property type="evidence" value="ECO:0007669"/>
    <property type="project" value="InterPro"/>
</dbReference>
<gene>
    <name evidence="1" type="ORF">Cni_G02095</name>
</gene>
<name>A0AAQ3PZM0_9LILI</name>
<dbReference type="EMBL" id="CP136890">
    <property type="protein sequence ID" value="WOK93398.1"/>
    <property type="molecule type" value="Genomic_DNA"/>
</dbReference>
<dbReference type="Proteomes" id="UP001327560">
    <property type="component" value="Chromosome 1"/>
</dbReference>
<reference evidence="1 2" key="1">
    <citation type="submission" date="2023-10" db="EMBL/GenBank/DDBJ databases">
        <title>Chromosome-scale genome assembly provides insights into flower coloration mechanisms of Canna indica.</title>
        <authorList>
            <person name="Li C."/>
        </authorList>
    </citation>
    <scope>NUCLEOTIDE SEQUENCE [LARGE SCALE GENOMIC DNA]</scope>
    <source>
        <tissue evidence="1">Flower</tissue>
    </source>
</reference>